<evidence type="ECO:0000313" key="2">
    <source>
        <dbReference type="Proteomes" id="UP000219336"/>
    </source>
</evidence>
<protein>
    <submittedName>
        <fullName evidence="1">Uncharacterized protein</fullName>
    </submittedName>
</protein>
<name>A0A240EJI7_9VIBR</name>
<dbReference type="AlphaFoldDB" id="A0A240EJI7"/>
<organism evidence="1 2">
    <name type="scientific">Vibrio thalassae</name>
    <dbReference type="NCBI Taxonomy" id="1243014"/>
    <lineage>
        <taxon>Bacteria</taxon>
        <taxon>Pseudomonadati</taxon>
        <taxon>Pseudomonadota</taxon>
        <taxon>Gammaproteobacteria</taxon>
        <taxon>Vibrionales</taxon>
        <taxon>Vibrionaceae</taxon>
        <taxon>Vibrio</taxon>
    </lineage>
</organism>
<accession>A0A240EJI7</accession>
<gene>
    <name evidence="1" type="ORF">VTH8203_02485</name>
</gene>
<keyword evidence="2" id="KW-1185">Reference proteome</keyword>
<sequence length="97" mass="11035">MAWQRSLLSHFFAQTHRVDEKYGAFLAYEYLCLWNVDSLSFISLSGYNATDSSIASKPIAPSTALIIDPSPDNLTLLLNELFGYSVHWQDQQSYELL</sequence>
<dbReference type="EMBL" id="OANU01000037">
    <property type="protein sequence ID" value="SNX48848.1"/>
    <property type="molecule type" value="Genomic_DNA"/>
</dbReference>
<dbReference type="Proteomes" id="UP000219336">
    <property type="component" value="Unassembled WGS sequence"/>
</dbReference>
<proteinExistence type="predicted"/>
<reference evidence="2" key="1">
    <citation type="submission" date="2016-06" db="EMBL/GenBank/DDBJ databases">
        <authorList>
            <person name="Rodrigo-Torres L."/>
            <person name="Arahal R.D."/>
            <person name="Lucena T."/>
        </authorList>
    </citation>
    <scope>NUCLEOTIDE SEQUENCE [LARGE SCALE GENOMIC DNA]</scope>
    <source>
        <strain evidence="2">CECT8203</strain>
    </source>
</reference>
<evidence type="ECO:0000313" key="1">
    <source>
        <dbReference type="EMBL" id="SNX48848.1"/>
    </source>
</evidence>